<sequence length="153" mass="17749">MKESILWMLVIIGLFSLLKWSFGLIKGKKITRPKTSMVLFVYNWEENLEKIIRYIASLCYFDENLLCPVDVVIFDLGSTDQTLNIGRKLARQFYFLKVLDSSRNSVIEYFLKSCNGDVIILLDTNKLTLSELEKTIKFYFSDITASPKVLNKI</sequence>
<keyword evidence="4" id="KW-1185">Reference proteome</keyword>
<evidence type="ECO:0000313" key="3">
    <source>
        <dbReference type="EMBL" id="SES81271.1"/>
    </source>
</evidence>
<evidence type="ECO:0000313" key="4">
    <source>
        <dbReference type="Proteomes" id="UP000243819"/>
    </source>
</evidence>
<dbReference type="Proteomes" id="UP000243819">
    <property type="component" value="Unassembled WGS sequence"/>
</dbReference>
<gene>
    <name evidence="3" type="ORF">SAMN03080614_100949</name>
</gene>
<accession>A0A1H9ZHW9</accession>
<dbReference type="Gene3D" id="3.90.550.10">
    <property type="entry name" value="Spore Coat Polysaccharide Biosynthesis Protein SpsA, Chain A"/>
    <property type="match status" value="1"/>
</dbReference>
<reference evidence="4" key="1">
    <citation type="submission" date="2016-10" db="EMBL/GenBank/DDBJ databases">
        <authorList>
            <person name="Varghese N."/>
            <person name="Submissions S."/>
        </authorList>
    </citation>
    <scope>NUCLEOTIDE SEQUENCE [LARGE SCALE GENOMIC DNA]</scope>
    <source>
        <strain evidence="4">DSM 13577</strain>
    </source>
</reference>
<dbReference type="Pfam" id="PF00535">
    <property type="entry name" value="Glycos_transf_2"/>
    <property type="match status" value="1"/>
</dbReference>
<organism evidence="3 4">
    <name type="scientific">Anaerobranca gottschalkii DSM 13577</name>
    <dbReference type="NCBI Taxonomy" id="1120990"/>
    <lineage>
        <taxon>Bacteria</taxon>
        <taxon>Bacillati</taxon>
        <taxon>Bacillota</taxon>
        <taxon>Clostridia</taxon>
        <taxon>Eubacteriales</taxon>
        <taxon>Proteinivoracaceae</taxon>
        <taxon>Anaerobranca</taxon>
    </lineage>
</organism>
<dbReference type="RefSeq" id="WP_091349514.1">
    <property type="nucleotide sequence ID" value="NZ_FOIF01000009.1"/>
</dbReference>
<dbReference type="InterPro" id="IPR001173">
    <property type="entry name" value="Glyco_trans_2-like"/>
</dbReference>
<protein>
    <recommendedName>
        <fullName evidence="2">Glycosyltransferase 2-like domain-containing protein</fullName>
    </recommendedName>
</protein>
<evidence type="ECO:0000256" key="1">
    <source>
        <dbReference type="SAM" id="Phobius"/>
    </source>
</evidence>
<name>A0A1H9ZHW9_9FIRM</name>
<keyword evidence="1" id="KW-0472">Membrane</keyword>
<dbReference type="AlphaFoldDB" id="A0A1H9ZHW9"/>
<proteinExistence type="predicted"/>
<keyword evidence="1" id="KW-1133">Transmembrane helix</keyword>
<dbReference type="EMBL" id="FOIF01000009">
    <property type="protein sequence ID" value="SES81271.1"/>
    <property type="molecule type" value="Genomic_DNA"/>
</dbReference>
<dbReference type="SUPFAM" id="SSF53448">
    <property type="entry name" value="Nucleotide-diphospho-sugar transferases"/>
    <property type="match status" value="1"/>
</dbReference>
<evidence type="ECO:0000259" key="2">
    <source>
        <dbReference type="Pfam" id="PF00535"/>
    </source>
</evidence>
<feature type="transmembrane region" description="Helical" evidence="1">
    <location>
        <begin position="6"/>
        <end position="25"/>
    </location>
</feature>
<dbReference type="OrthoDB" id="9815923at2"/>
<dbReference type="STRING" id="1120990.SAMN03080614_100949"/>
<feature type="domain" description="Glycosyltransferase 2-like" evidence="2">
    <location>
        <begin position="37"/>
        <end position="123"/>
    </location>
</feature>
<dbReference type="InterPro" id="IPR029044">
    <property type="entry name" value="Nucleotide-diphossugar_trans"/>
</dbReference>
<keyword evidence="1" id="KW-0812">Transmembrane</keyword>